<protein>
    <submittedName>
        <fullName evidence="2">Uncharacterized protein</fullName>
    </submittedName>
</protein>
<organism evidence="2 3">
    <name type="scientific">Amborella trichopoda</name>
    <dbReference type="NCBI Taxonomy" id="13333"/>
    <lineage>
        <taxon>Eukaryota</taxon>
        <taxon>Viridiplantae</taxon>
        <taxon>Streptophyta</taxon>
        <taxon>Embryophyta</taxon>
        <taxon>Tracheophyta</taxon>
        <taxon>Spermatophyta</taxon>
        <taxon>Magnoliopsida</taxon>
        <taxon>Amborellales</taxon>
        <taxon>Amborellaceae</taxon>
        <taxon>Amborella</taxon>
    </lineage>
</organism>
<accession>U5D9P9</accession>
<reference evidence="3" key="1">
    <citation type="journal article" date="2013" name="Science">
        <title>The Amborella genome and the evolution of flowering plants.</title>
        <authorList>
            <consortium name="Amborella Genome Project"/>
        </authorList>
    </citation>
    <scope>NUCLEOTIDE SEQUENCE [LARGE SCALE GENOMIC DNA]</scope>
</reference>
<gene>
    <name evidence="2" type="ORF">AMTR_s00054p00105760</name>
</gene>
<dbReference type="EMBL" id="KI392271">
    <property type="protein sequence ID" value="ERN18147.1"/>
    <property type="molecule type" value="Genomic_DNA"/>
</dbReference>
<evidence type="ECO:0000313" key="2">
    <source>
        <dbReference type="EMBL" id="ERN18147.1"/>
    </source>
</evidence>
<proteinExistence type="predicted"/>
<name>U5D9P9_AMBTC</name>
<sequence>MGPKAPKGETRHTYSESSDLEASSEGEALALPQRPPKAYQEPEDKAKAPQSQNRWPRRIEVWVVPTPPQTEPEPRPHNHLERLEVWRH</sequence>
<keyword evidence="3" id="KW-1185">Reference proteome</keyword>
<dbReference type="Proteomes" id="UP000017836">
    <property type="component" value="Unassembled WGS sequence"/>
</dbReference>
<evidence type="ECO:0000313" key="3">
    <source>
        <dbReference type="Proteomes" id="UP000017836"/>
    </source>
</evidence>
<feature type="region of interest" description="Disordered" evidence="1">
    <location>
        <begin position="1"/>
        <end position="88"/>
    </location>
</feature>
<dbReference type="AlphaFoldDB" id="U5D9P9"/>
<evidence type="ECO:0000256" key="1">
    <source>
        <dbReference type="SAM" id="MobiDB-lite"/>
    </source>
</evidence>
<dbReference type="HOGENOM" id="CLU_190192_0_0_1"/>
<feature type="compositionally biased region" description="Basic and acidic residues" evidence="1">
    <location>
        <begin position="1"/>
        <end position="14"/>
    </location>
</feature>
<feature type="compositionally biased region" description="Basic and acidic residues" evidence="1">
    <location>
        <begin position="72"/>
        <end position="88"/>
    </location>
</feature>
<dbReference type="Gramene" id="ERN18147">
    <property type="protein sequence ID" value="ERN18147"/>
    <property type="gene ID" value="AMTR_s00054p00105760"/>
</dbReference>